<keyword evidence="3 6" id="KW-0418">Kinase</keyword>
<evidence type="ECO:0000259" key="5">
    <source>
        <dbReference type="PROSITE" id="PS50146"/>
    </source>
</evidence>
<evidence type="ECO:0000256" key="3">
    <source>
        <dbReference type="ARBA" id="ARBA00022777"/>
    </source>
</evidence>
<evidence type="ECO:0000313" key="7">
    <source>
        <dbReference type="Proteomes" id="UP000595197"/>
    </source>
</evidence>
<keyword evidence="7" id="KW-1185">Reference proteome</keyword>
<dbReference type="SUPFAM" id="SSF111331">
    <property type="entry name" value="NAD kinase/diacylglycerol kinase-like"/>
    <property type="match status" value="1"/>
</dbReference>
<evidence type="ECO:0000256" key="1">
    <source>
        <dbReference type="ARBA" id="ARBA00022679"/>
    </source>
</evidence>
<dbReference type="EMBL" id="CP067420">
    <property type="protein sequence ID" value="QQP90337.1"/>
    <property type="molecule type" value="Genomic_DNA"/>
</dbReference>
<gene>
    <name evidence="6" type="ORF">IGS68_03505</name>
</gene>
<dbReference type="PANTHER" id="PTHR12358:SF106">
    <property type="entry name" value="LIPID KINASE YEGS"/>
    <property type="match status" value="1"/>
</dbReference>
<dbReference type="PROSITE" id="PS50146">
    <property type="entry name" value="DAGK"/>
    <property type="match status" value="1"/>
</dbReference>
<dbReference type="InterPro" id="IPR050187">
    <property type="entry name" value="Lipid_Phosphate_FormReg"/>
</dbReference>
<dbReference type="InterPro" id="IPR016064">
    <property type="entry name" value="NAD/diacylglycerol_kinase_sf"/>
</dbReference>
<dbReference type="Pfam" id="PF19279">
    <property type="entry name" value="YegS_C"/>
    <property type="match status" value="1"/>
</dbReference>
<evidence type="ECO:0000256" key="4">
    <source>
        <dbReference type="ARBA" id="ARBA00022840"/>
    </source>
</evidence>
<protein>
    <submittedName>
        <fullName evidence="6">Diacylglycerol kinase family lipid kinase</fullName>
    </submittedName>
</protein>
<dbReference type="InterPro" id="IPR045540">
    <property type="entry name" value="YegS/DAGK_C"/>
</dbReference>
<dbReference type="GO" id="GO:0016301">
    <property type="term" value="F:kinase activity"/>
    <property type="evidence" value="ECO:0007669"/>
    <property type="project" value="UniProtKB-KW"/>
</dbReference>
<dbReference type="SMART" id="SM00046">
    <property type="entry name" value="DAGKc"/>
    <property type="match status" value="1"/>
</dbReference>
<dbReference type="Gene3D" id="2.60.200.40">
    <property type="match status" value="1"/>
</dbReference>
<proteinExistence type="predicted"/>
<dbReference type="Proteomes" id="UP000595197">
    <property type="component" value="Chromosome"/>
</dbReference>
<evidence type="ECO:0000313" key="6">
    <source>
        <dbReference type="EMBL" id="QQP90337.1"/>
    </source>
</evidence>
<dbReference type="Pfam" id="PF00781">
    <property type="entry name" value="DAGK_cat"/>
    <property type="match status" value="1"/>
</dbReference>
<evidence type="ECO:0000256" key="2">
    <source>
        <dbReference type="ARBA" id="ARBA00022741"/>
    </source>
</evidence>
<dbReference type="PANTHER" id="PTHR12358">
    <property type="entry name" value="SPHINGOSINE KINASE"/>
    <property type="match status" value="1"/>
</dbReference>
<dbReference type="InterPro" id="IPR001206">
    <property type="entry name" value="Diacylglycerol_kinase_cat_dom"/>
</dbReference>
<dbReference type="InterPro" id="IPR017438">
    <property type="entry name" value="ATP-NAD_kinase_N"/>
</dbReference>
<accession>A0ABX7B7L8</accession>
<organism evidence="6 7">
    <name type="scientific">Skermanella cutis</name>
    <dbReference type="NCBI Taxonomy" id="2775420"/>
    <lineage>
        <taxon>Bacteria</taxon>
        <taxon>Pseudomonadati</taxon>
        <taxon>Pseudomonadota</taxon>
        <taxon>Alphaproteobacteria</taxon>
        <taxon>Rhodospirillales</taxon>
        <taxon>Azospirillaceae</taxon>
        <taxon>Skermanella</taxon>
    </lineage>
</organism>
<reference evidence="6" key="1">
    <citation type="submission" date="2021-02" db="EMBL/GenBank/DDBJ databases">
        <title>Skermanella TT6 skin isolate.</title>
        <authorList>
            <person name="Lee K."/>
            <person name="Ganzorig M."/>
        </authorList>
    </citation>
    <scope>NUCLEOTIDE SEQUENCE</scope>
    <source>
        <strain evidence="6">TT6</strain>
    </source>
</reference>
<feature type="domain" description="DAGKc" evidence="5">
    <location>
        <begin position="1"/>
        <end position="133"/>
    </location>
</feature>
<name>A0ABX7B7L8_9PROT</name>
<sequence length="304" mass="32614">MVRMKLAVVINGSAGALLDQSSEDAAARIENLFRDRGATATVTVAPPGGLMETLRAAVATDADAVVVGGGDGTVAAAATLLVDTDKAMGVLPLGTANLLAKDLHMALDLEAAVGQLAQGEIRAVDVAEVNGTVFLCNAVLGLFPMLARYRERHRHEPGFAKWLHLGAATLAAMRRYPRLEMEIDLGSGPQRRRTMALAVANNAYDDAFFSFFARSNLGAGELAVYLARHKTSFGMFRMATRMLLGRWQSDRDLSVERVREVTVRTPKRSLAVAIDGEVHRVATPLRFRMRPGALKVLVPAGALP</sequence>
<dbReference type="Gene3D" id="3.40.50.10330">
    <property type="entry name" value="Probable inorganic polyphosphate/atp-NAD kinase, domain 1"/>
    <property type="match status" value="1"/>
</dbReference>
<keyword evidence="1" id="KW-0808">Transferase</keyword>
<keyword evidence="2" id="KW-0547">Nucleotide-binding</keyword>
<keyword evidence="4" id="KW-0067">ATP-binding</keyword>